<evidence type="ECO:0000256" key="3">
    <source>
        <dbReference type="SAM" id="MobiDB-lite"/>
    </source>
</evidence>
<dbReference type="PANTHER" id="PTHR35561:SF1">
    <property type="entry name" value="RNA 2',3'-CYCLIC PHOSPHODIESTERASE"/>
    <property type="match status" value="1"/>
</dbReference>
<gene>
    <name evidence="5" type="ORF">CAE01nite_32410</name>
</gene>
<dbReference type="GO" id="GO:0008664">
    <property type="term" value="F:RNA 2',3'-cyclic 3'-phosphodiesterase activity"/>
    <property type="evidence" value="ECO:0007669"/>
    <property type="project" value="UniProtKB-EC"/>
</dbReference>
<dbReference type="NCBIfam" id="TIGR02258">
    <property type="entry name" value="2_5_ligase"/>
    <property type="match status" value="1"/>
</dbReference>
<dbReference type="GO" id="GO:0004113">
    <property type="term" value="F:2',3'-cyclic-nucleotide 3'-phosphodiesterase activity"/>
    <property type="evidence" value="ECO:0007669"/>
    <property type="project" value="InterPro"/>
</dbReference>
<feature type="short sequence motif" description="HXTX 1" evidence="2">
    <location>
        <begin position="46"/>
        <end position="49"/>
    </location>
</feature>
<comment type="caution">
    <text evidence="5">The sequence shown here is derived from an EMBL/GenBank/DDBJ whole genome shotgun (WGS) entry which is preliminary data.</text>
</comment>
<dbReference type="HAMAP" id="MF_01940">
    <property type="entry name" value="RNA_CPDase"/>
    <property type="match status" value="1"/>
</dbReference>
<feature type="active site" description="Proton donor" evidence="2">
    <location>
        <position position="46"/>
    </location>
</feature>
<dbReference type="PANTHER" id="PTHR35561">
    <property type="entry name" value="RNA 2',3'-CYCLIC PHOSPHODIESTERASE"/>
    <property type="match status" value="1"/>
</dbReference>
<sequence length="212" mass="22122">MRLFAAVLPPPRVLDHVEHALAAVRGPGEESGAVGPLRWAPPEDRHLTLAFYGEVPAGAAQDLAGGLAAVAAGHEPFDLQLRGAGVFDRRVFWIGVGGDVEAMAALTARSVDLGGEVTGRQDGRVRSRAHLTVARVRSQARGRSGPHRRRGEAGGSGPDRVASLAHALAVYGGPLWTVEDFALVESRPGEGRGGGPAYTTVQTFPLTESTTA</sequence>
<dbReference type="InterPro" id="IPR014051">
    <property type="entry name" value="Phosphoesterase_HXTX"/>
</dbReference>
<dbReference type="OrthoDB" id="9787070at2"/>
<dbReference type="Proteomes" id="UP000321181">
    <property type="component" value="Unassembled WGS sequence"/>
</dbReference>
<keyword evidence="6" id="KW-1185">Reference proteome</keyword>
<feature type="active site" description="Proton acceptor" evidence="2">
    <location>
        <position position="130"/>
    </location>
</feature>
<evidence type="ECO:0000313" key="6">
    <source>
        <dbReference type="Proteomes" id="UP000321181"/>
    </source>
</evidence>
<dbReference type="InterPro" id="IPR004175">
    <property type="entry name" value="RNA_CPDase"/>
</dbReference>
<dbReference type="Gene3D" id="3.90.1140.10">
    <property type="entry name" value="Cyclic phosphodiesterase"/>
    <property type="match status" value="1"/>
</dbReference>
<evidence type="ECO:0000256" key="2">
    <source>
        <dbReference type="HAMAP-Rule" id="MF_01940"/>
    </source>
</evidence>
<dbReference type="RefSeq" id="WP_146906576.1">
    <property type="nucleotide sequence ID" value="NZ_BAAARM010000006.1"/>
</dbReference>
<dbReference type="Pfam" id="PF02834">
    <property type="entry name" value="LigT_PEase"/>
    <property type="match status" value="1"/>
</dbReference>
<reference evidence="5 6" key="1">
    <citation type="submission" date="2019-07" db="EMBL/GenBank/DDBJ databases">
        <title>Whole genome shotgun sequence of Cellulomonas aerilata NBRC 106308.</title>
        <authorList>
            <person name="Hosoyama A."/>
            <person name="Uohara A."/>
            <person name="Ohji S."/>
            <person name="Ichikawa N."/>
        </authorList>
    </citation>
    <scope>NUCLEOTIDE SEQUENCE [LARGE SCALE GENOMIC DNA]</scope>
    <source>
        <strain evidence="5 6">NBRC 106308</strain>
    </source>
</reference>
<feature type="compositionally biased region" description="Basic residues" evidence="3">
    <location>
        <begin position="138"/>
        <end position="150"/>
    </location>
</feature>
<dbReference type="InterPro" id="IPR009097">
    <property type="entry name" value="Cyclic_Pdiesterase"/>
</dbReference>
<dbReference type="EC" id="3.1.4.58" evidence="2"/>
<proteinExistence type="inferred from homology"/>
<feature type="short sequence motif" description="HXTX 2" evidence="2">
    <location>
        <begin position="130"/>
        <end position="133"/>
    </location>
</feature>
<feature type="region of interest" description="Disordered" evidence="3">
    <location>
        <begin position="187"/>
        <end position="212"/>
    </location>
</feature>
<feature type="domain" description="Phosphoesterase HXTX" evidence="4">
    <location>
        <begin position="37"/>
        <end position="93"/>
    </location>
</feature>
<accession>A0A512DGH5</accession>
<dbReference type="EMBL" id="BJYY01000021">
    <property type="protein sequence ID" value="GEO35516.1"/>
    <property type="molecule type" value="Genomic_DNA"/>
</dbReference>
<name>A0A512DGH5_9CELL</name>
<organism evidence="5 6">
    <name type="scientific">Cellulomonas aerilata</name>
    <dbReference type="NCBI Taxonomy" id="515326"/>
    <lineage>
        <taxon>Bacteria</taxon>
        <taxon>Bacillati</taxon>
        <taxon>Actinomycetota</taxon>
        <taxon>Actinomycetes</taxon>
        <taxon>Micrococcales</taxon>
        <taxon>Cellulomonadaceae</taxon>
        <taxon>Cellulomonas</taxon>
    </lineage>
</organism>
<dbReference type="AlphaFoldDB" id="A0A512DGH5"/>
<evidence type="ECO:0000256" key="1">
    <source>
        <dbReference type="ARBA" id="ARBA00022801"/>
    </source>
</evidence>
<dbReference type="SUPFAM" id="SSF55144">
    <property type="entry name" value="LigT-like"/>
    <property type="match status" value="1"/>
</dbReference>
<evidence type="ECO:0000259" key="4">
    <source>
        <dbReference type="Pfam" id="PF02834"/>
    </source>
</evidence>
<feature type="region of interest" description="Disordered" evidence="3">
    <location>
        <begin position="136"/>
        <end position="159"/>
    </location>
</feature>
<protein>
    <recommendedName>
        <fullName evidence="2">RNA 2',3'-cyclic phosphodiesterase</fullName>
        <shortName evidence="2">RNA 2',3'-CPDase</shortName>
        <ecNumber evidence="2">3.1.4.58</ecNumber>
    </recommendedName>
</protein>
<comment type="catalytic activity">
    <reaction evidence="2">
        <text>a 3'-end 2',3'-cyclophospho-ribonucleotide-RNA + H2O = a 3'-end 2'-phospho-ribonucleotide-RNA + H(+)</text>
        <dbReference type="Rhea" id="RHEA:11828"/>
        <dbReference type="Rhea" id="RHEA-COMP:10464"/>
        <dbReference type="Rhea" id="RHEA-COMP:17353"/>
        <dbReference type="ChEBI" id="CHEBI:15377"/>
        <dbReference type="ChEBI" id="CHEBI:15378"/>
        <dbReference type="ChEBI" id="CHEBI:83064"/>
        <dbReference type="ChEBI" id="CHEBI:173113"/>
        <dbReference type="EC" id="3.1.4.58"/>
    </reaction>
</comment>
<evidence type="ECO:0000313" key="5">
    <source>
        <dbReference type="EMBL" id="GEO35516.1"/>
    </source>
</evidence>
<feature type="compositionally biased region" description="Polar residues" evidence="3">
    <location>
        <begin position="199"/>
        <end position="212"/>
    </location>
</feature>
<comment type="similarity">
    <text evidence="2">Belongs to the 2H phosphoesterase superfamily. ThpR family.</text>
</comment>
<comment type="function">
    <text evidence="2">Hydrolyzes RNA 2',3'-cyclic phosphodiester to an RNA 2'-phosphomonoester.</text>
</comment>
<keyword evidence="1 2" id="KW-0378">Hydrolase</keyword>